<dbReference type="Proteomes" id="UP000324326">
    <property type="component" value="Unassembled WGS sequence"/>
</dbReference>
<name>A0A5M8RIK4_9BACI</name>
<proteinExistence type="predicted"/>
<gene>
    <name evidence="1" type="ORF">DX927_23730</name>
</gene>
<evidence type="ECO:0000313" key="1">
    <source>
        <dbReference type="EMBL" id="KAA6446704.1"/>
    </source>
</evidence>
<protein>
    <submittedName>
        <fullName evidence="1">Uncharacterized protein</fullName>
    </submittedName>
</protein>
<evidence type="ECO:0000313" key="2">
    <source>
        <dbReference type="Proteomes" id="UP000324326"/>
    </source>
</evidence>
<organism evidence="1 2">
    <name type="scientific">Bacillus swezeyi</name>
    <dbReference type="NCBI Taxonomy" id="1925020"/>
    <lineage>
        <taxon>Bacteria</taxon>
        <taxon>Bacillati</taxon>
        <taxon>Bacillota</taxon>
        <taxon>Bacilli</taxon>
        <taxon>Bacillales</taxon>
        <taxon>Bacillaceae</taxon>
        <taxon>Bacillus</taxon>
    </lineage>
</organism>
<comment type="caution">
    <text evidence="1">The sequence shown here is derived from an EMBL/GenBank/DDBJ whole genome shotgun (WGS) entry which is preliminary data.</text>
</comment>
<dbReference type="AlphaFoldDB" id="A0A5M8RIK4"/>
<dbReference type="EMBL" id="QSND01000008">
    <property type="protein sequence ID" value="KAA6446704.1"/>
    <property type="molecule type" value="Genomic_DNA"/>
</dbReference>
<reference evidence="1 2" key="1">
    <citation type="submission" date="2018-08" db="EMBL/GenBank/DDBJ databases">
        <title>Bacillus phenotypic plasticity.</title>
        <authorList>
            <person name="Hurtado E."/>
        </authorList>
    </citation>
    <scope>NUCLEOTIDE SEQUENCE [LARGE SCALE GENOMIC DNA]</scope>
    <source>
        <strain evidence="1 2">427</strain>
    </source>
</reference>
<sequence>MNLGENYFRVLWNGTRVNLKFPTKQKAFAYINRRRAFNCEIQERTQDHKLVNSWIIHTY</sequence>
<accession>A0A5M8RIK4</accession>